<keyword evidence="2 3" id="KW-0378">Hydrolase</keyword>
<dbReference type="Proteomes" id="UP000886124">
    <property type="component" value="Unassembled WGS sequence"/>
</dbReference>
<accession>A0A7V5PQW8</accession>
<dbReference type="NCBIfam" id="TIGR00666">
    <property type="entry name" value="PBP4"/>
    <property type="match status" value="1"/>
</dbReference>
<feature type="non-terminal residue" evidence="3">
    <location>
        <position position="1"/>
    </location>
</feature>
<sequence length="331" mass="37061">DLLFDRIAIPDNWFWVDLGNYYGAGASALTIHDNLYRLYFRPGKRPGQAAQVLRTEPPIPGLKFNNHMRTGEPGSGDNGYIYRAPEEFTAELRGTIPAGVSEFSIKGSIPDPALFTVQTFRKYLQQAGIAVTGRAKKLTTPQSYRQAALIHRTLSPQLKEIVYLLNKRSVNLYAEQLARTLAVRAGKRGNLTNGIQQIMNFLKQHEIPCEGVRLEDACGLSRNNLITARTIVRLLAAVRRATYFDSYFRSLTVAGDAKDIGHMKNFGTGTILAGNTYLKSGYIDGVRTLAGYLRNQNNEWVAFCLMANNFTVSYQKVDGIFKKMLIRLARK</sequence>
<dbReference type="GO" id="GO:0009002">
    <property type="term" value="F:serine-type D-Ala-D-Ala carboxypeptidase activity"/>
    <property type="evidence" value="ECO:0007669"/>
    <property type="project" value="UniProtKB-EC"/>
</dbReference>
<dbReference type="AlphaFoldDB" id="A0A7V5PQW8"/>
<dbReference type="EMBL" id="DROD01000649">
    <property type="protein sequence ID" value="HHJ53558.1"/>
    <property type="molecule type" value="Genomic_DNA"/>
</dbReference>
<dbReference type="GO" id="GO:0000270">
    <property type="term" value="P:peptidoglycan metabolic process"/>
    <property type="evidence" value="ECO:0007669"/>
    <property type="project" value="TreeGrafter"/>
</dbReference>
<evidence type="ECO:0000313" key="3">
    <source>
        <dbReference type="EMBL" id="HHJ53558.1"/>
    </source>
</evidence>
<proteinExistence type="inferred from homology"/>
<gene>
    <name evidence="3" type="primary">dacB</name>
    <name evidence="3" type="ORF">ENJ89_10215</name>
</gene>
<dbReference type="Gene3D" id="3.40.710.10">
    <property type="entry name" value="DD-peptidase/beta-lactamase superfamily"/>
    <property type="match status" value="1"/>
</dbReference>
<protein>
    <submittedName>
        <fullName evidence="3">D-alanyl-D-alanine carboxypeptidase/D-alanyl-D-alanine-endopeptidase</fullName>
        <ecNumber evidence="3">3.4.16.4</ecNumber>
    </submittedName>
</protein>
<comment type="similarity">
    <text evidence="1">Belongs to the peptidase S13 family.</text>
</comment>
<comment type="caution">
    <text evidence="3">The sequence shown here is derived from an EMBL/GenBank/DDBJ whole genome shotgun (WGS) entry which is preliminary data.</text>
</comment>
<name>A0A7V5PQW8_CALAY</name>
<evidence type="ECO:0000256" key="1">
    <source>
        <dbReference type="ARBA" id="ARBA00006096"/>
    </source>
</evidence>
<keyword evidence="3" id="KW-0121">Carboxypeptidase</keyword>
<dbReference type="EC" id="3.4.16.4" evidence="3"/>
<dbReference type="InterPro" id="IPR012338">
    <property type="entry name" value="Beta-lactam/transpept-like"/>
</dbReference>
<dbReference type="Pfam" id="PF02113">
    <property type="entry name" value="Peptidase_S13"/>
    <property type="match status" value="1"/>
</dbReference>
<dbReference type="SUPFAM" id="SSF56601">
    <property type="entry name" value="beta-lactamase/transpeptidase-like"/>
    <property type="match status" value="1"/>
</dbReference>
<keyword evidence="3" id="KW-0645">Protease</keyword>
<organism evidence="3">
    <name type="scientific">Caldithrix abyssi</name>
    <dbReference type="NCBI Taxonomy" id="187145"/>
    <lineage>
        <taxon>Bacteria</taxon>
        <taxon>Pseudomonadati</taxon>
        <taxon>Calditrichota</taxon>
        <taxon>Calditrichia</taxon>
        <taxon>Calditrichales</taxon>
        <taxon>Calditrichaceae</taxon>
        <taxon>Caldithrix</taxon>
    </lineage>
</organism>
<dbReference type="PANTHER" id="PTHR30023:SF0">
    <property type="entry name" value="PENICILLIN-SENSITIVE CARBOXYPEPTIDASE A"/>
    <property type="match status" value="1"/>
</dbReference>
<dbReference type="GO" id="GO:0006508">
    <property type="term" value="P:proteolysis"/>
    <property type="evidence" value="ECO:0007669"/>
    <property type="project" value="InterPro"/>
</dbReference>
<dbReference type="PRINTS" id="PR00922">
    <property type="entry name" value="DADACBPTASE3"/>
</dbReference>
<reference evidence="3" key="1">
    <citation type="journal article" date="2020" name="mSystems">
        <title>Genome- and Community-Level Interaction Insights into Carbon Utilization and Element Cycling Functions of Hydrothermarchaeota in Hydrothermal Sediment.</title>
        <authorList>
            <person name="Zhou Z."/>
            <person name="Liu Y."/>
            <person name="Xu W."/>
            <person name="Pan J."/>
            <person name="Luo Z.H."/>
            <person name="Li M."/>
        </authorList>
    </citation>
    <scope>NUCLEOTIDE SEQUENCE [LARGE SCALE GENOMIC DNA]</scope>
    <source>
        <strain evidence="3">HyVt-527</strain>
    </source>
</reference>
<dbReference type="PANTHER" id="PTHR30023">
    <property type="entry name" value="D-ALANYL-D-ALANINE CARBOXYPEPTIDASE"/>
    <property type="match status" value="1"/>
</dbReference>
<evidence type="ECO:0000256" key="2">
    <source>
        <dbReference type="ARBA" id="ARBA00022801"/>
    </source>
</evidence>
<dbReference type="InterPro" id="IPR000667">
    <property type="entry name" value="Peptidase_S13"/>
</dbReference>